<dbReference type="Proteomes" id="UP000287651">
    <property type="component" value="Unassembled WGS sequence"/>
</dbReference>
<keyword evidence="8" id="KW-0809">Transit peptide</keyword>
<keyword evidence="3 8" id="KW-0028">Amino-acid biosynthesis</keyword>
<sequence length="90" mass="10067">MRVKLPPSDPSSHGSWANCNPMHGNTIKAPCRLKTRPFHSILLPLVLSIPSAEVRAFFDVHEQEGGVHLEMIAQNMIEYVVGLWMVTSMI</sequence>
<dbReference type="GO" id="GO:0008652">
    <property type="term" value="P:amino acid biosynthetic process"/>
    <property type="evidence" value="ECO:0007669"/>
    <property type="project" value="UniProtKB-KW"/>
</dbReference>
<dbReference type="GO" id="GO:0009507">
    <property type="term" value="C:chloroplast"/>
    <property type="evidence" value="ECO:0007669"/>
    <property type="project" value="UniProtKB-SubCell"/>
</dbReference>
<dbReference type="InterPro" id="IPR002480">
    <property type="entry name" value="DAHP_synth_2"/>
</dbReference>
<proteinExistence type="inferred from homology"/>
<dbReference type="EMBL" id="AMZH03026654">
    <property type="protein sequence ID" value="RRT34517.1"/>
    <property type="molecule type" value="Genomic_DNA"/>
</dbReference>
<keyword evidence="8" id="KW-0934">Plastid</keyword>
<comment type="subcellular location">
    <subcellularLocation>
        <location evidence="8">Plastid</location>
        <location evidence="8">Chloroplast</location>
    </subcellularLocation>
</comment>
<dbReference type="Gene3D" id="3.20.20.70">
    <property type="entry name" value="Aldolase class I"/>
    <property type="match status" value="1"/>
</dbReference>
<feature type="binding site" evidence="7">
    <location>
        <position position="70"/>
    </location>
    <ligand>
        <name>Mn(2+)</name>
        <dbReference type="ChEBI" id="CHEBI:29035"/>
    </ligand>
</feature>
<feature type="binding site" evidence="7">
    <location>
        <position position="23"/>
    </location>
    <ligand>
        <name>Mn(2+)</name>
        <dbReference type="ChEBI" id="CHEBI:29035"/>
    </ligand>
</feature>
<name>A0A426X4U8_ENSVE</name>
<dbReference type="EC" id="2.5.1.54" evidence="8"/>
<evidence type="ECO:0000313" key="10">
    <source>
        <dbReference type="EMBL" id="RRT34517.1"/>
    </source>
</evidence>
<protein>
    <recommendedName>
        <fullName evidence="8">Phospho-2-dehydro-3-deoxyheptonate aldolase</fullName>
        <ecNumber evidence="8">2.5.1.54</ecNumber>
    </recommendedName>
</protein>
<evidence type="ECO:0000256" key="1">
    <source>
        <dbReference type="ARBA" id="ARBA00004688"/>
    </source>
</evidence>
<evidence type="ECO:0000256" key="8">
    <source>
        <dbReference type="RuleBase" id="RU363071"/>
    </source>
</evidence>
<keyword evidence="8" id="KW-0150">Chloroplast</keyword>
<comment type="caution">
    <text evidence="10">The sequence shown here is derived from an EMBL/GenBank/DDBJ whole genome shotgun (WGS) entry which is preliminary data.</text>
</comment>
<comment type="catalytic activity">
    <reaction evidence="6 8">
        <text>D-erythrose 4-phosphate + phosphoenolpyruvate + H2O = 7-phospho-2-dehydro-3-deoxy-D-arabino-heptonate + phosphate</text>
        <dbReference type="Rhea" id="RHEA:14717"/>
        <dbReference type="ChEBI" id="CHEBI:15377"/>
        <dbReference type="ChEBI" id="CHEBI:16897"/>
        <dbReference type="ChEBI" id="CHEBI:43474"/>
        <dbReference type="ChEBI" id="CHEBI:58394"/>
        <dbReference type="ChEBI" id="CHEBI:58702"/>
        <dbReference type="EC" id="2.5.1.54"/>
    </reaction>
</comment>
<keyword evidence="4 8" id="KW-0808">Transferase</keyword>
<dbReference type="AlphaFoldDB" id="A0A426X4U8"/>
<dbReference type="UniPathway" id="UPA00053">
    <property type="reaction ID" value="UER00084"/>
</dbReference>
<evidence type="ECO:0000256" key="5">
    <source>
        <dbReference type="ARBA" id="ARBA00023141"/>
    </source>
</evidence>
<keyword evidence="7" id="KW-0104">Cadmium</keyword>
<dbReference type="GO" id="GO:0003849">
    <property type="term" value="F:3-deoxy-7-phosphoheptulonate synthase activity"/>
    <property type="evidence" value="ECO:0007669"/>
    <property type="project" value="UniProtKB-EC"/>
</dbReference>
<evidence type="ECO:0000256" key="7">
    <source>
        <dbReference type="PIRSR" id="PIRSR602480-1"/>
    </source>
</evidence>
<dbReference type="InterPro" id="IPR013785">
    <property type="entry name" value="Aldolase_TIM"/>
</dbReference>
<dbReference type="PANTHER" id="PTHR21337:SF0">
    <property type="entry name" value="PHOSPHO-2-DEHYDRO-3-DEOXYHEPTONATE ALDOLASE"/>
    <property type="match status" value="1"/>
</dbReference>
<comment type="similarity">
    <text evidence="2 8">Belongs to the class-II DAHP synthase family.</text>
</comment>
<feature type="region of interest" description="Disordered" evidence="9">
    <location>
        <begin position="1"/>
        <end position="22"/>
    </location>
</feature>
<dbReference type="PANTHER" id="PTHR21337">
    <property type="entry name" value="PHOSPHO-2-DEHYDRO-3-DEOXYHEPTONATE ALDOLASE 1, 2"/>
    <property type="match status" value="1"/>
</dbReference>
<gene>
    <name evidence="10" type="ORF">B296_00047720</name>
</gene>
<evidence type="ECO:0000256" key="3">
    <source>
        <dbReference type="ARBA" id="ARBA00022605"/>
    </source>
</evidence>
<keyword evidence="5 8" id="KW-0057">Aromatic amino acid biosynthesis</keyword>
<dbReference type="GO" id="GO:0009073">
    <property type="term" value="P:aromatic amino acid family biosynthetic process"/>
    <property type="evidence" value="ECO:0007669"/>
    <property type="project" value="UniProtKB-KW"/>
</dbReference>
<dbReference type="Pfam" id="PF01474">
    <property type="entry name" value="DAHP_synth_2"/>
    <property type="match status" value="1"/>
</dbReference>
<evidence type="ECO:0000313" key="11">
    <source>
        <dbReference type="Proteomes" id="UP000287651"/>
    </source>
</evidence>
<reference evidence="10 11" key="1">
    <citation type="journal article" date="2014" name="Agronomy (Basel)">
        <title>A Draft Genome Sequence for Ensete ventricosum, the Drought-Tolerant Tree Against Hunger.</title>
        <authorList>
            <person name="Harrison J."/>
            <person name="Moore K.A."/>
            <person name="Paszkiewicz K."/>
            <person name="Jones T."/>
            <person name="Grant M."/>
            <person name="Ambacheew D."/>
            <person name="Muzemil S."/>
            <person name="Studholme D.J."/>
        </authorList>
    </citation>
    <scope>NUCLEOTIDE SEQUENCE [LARGE SCALE GENOMIC DNA]</scope>
</reference>
<evidence type="ECO:0000256" key="2">
    <source>
        <dbReference type="ARBA" id="ARBA00008911"/>
    </source>
</evidence>
<comment type="cofactor">
    <cofactor evidence="7">
        <name>Mn(2+)</name>
        <dbReference type="ChEBI" id="CHEBI:29035"/>
    </cofactor>
    <cofactor evidence="7">
        <name>Co(2+)</name>
        <dbReference type="ChEBI" id="CHEBI:48828"/>
    </cofactor>
    <cofactor evidence="7">
        <name>Cd(2+)</name>
        <dbReference type="ChEBI" id="CHEBI:48775"/>
    </cofactor>
    <text evidence="7">Binds 1 divalent cation per subunit. The enzyme is active with manganese, cobalt or cadmium ions.</text>
</comment>
<evidence type="ECO:0000256" key="9">
    <source>
        <dbReference type="SAM" id="MobiDB-lite"/>
    </source>
</evidence>
<keyword evidence="7" id="KW-0170">Cobalt</keyword>
<evidence type="ECO:0000256" key="4">
    <source>
        <dbReference type="ARBA" id="ARBA00022679"/>
    </source>
</evidence>
<keyword evidence="7" id="KW-0464">Manganese</keyword>
<accession>A0A426X4U8</accession>
<comment type="pathway">
    <text evidence="1 8">Metabolic intermediate biosynthesis; chorismate biosynthesis; chorismate from D-erythrose 4-phosphate and phosphoenolpyruvate: step 1/7.</text>
</comment>
<organism evidence="10 11">
    <name type="scientific">Ensete ventricosum</name>
    <name type="common">Abyssinian banana</name>
    <name type="synonym">Musa ensete</name>
    <dbReference type="NCBI Taxonomy" id="4639"/>
    <lineage>
        <taxon>Eukaryota</taxon>
        <taxon>Viridiplantae</taxon>
        <taxon>Streptophyta</taxon>
        <taxon>Embryophyta</taxon>
        <taxon>Tracheophyta</taxon>
        <taxon>Spermatophyta</taxon>
        <taxon>Magnoliopsida</taxon>
        <taxon>Liliopsida</taxon>
        <taxon>Zingiberales</taxon>
        <taxon>Musaceae</taxon>
        <taxon>Ensete</taxon>
    </lineage>
</organism>
<dbReference type="SUPFAM" id="SSF51569">
    <property type="entry name" value="Aldolase"/>
    <property type="match status" value="1"/>
</dbReference>
<evidence type="ECO:0000256" key="6">
    <source>
        <dbReference type="ARBA" id="ARBA00047508"/>
    </source>
</evidence>
<dbReference type="GO" id="GO:0009423">
    <property type="term" value="P:chorismate biosynthetic process"/>
    <property type="evidence" value="ECO:0007669"/>
    <property type="project" value="UniProtKB-UniPathway"/>
</dbReference>